<name>A0A087ACQ4_9BIFI</name>
<dbReference type="STRING" id="1437609.BCAL_0149"/>
<accession>A0A087ACQ4</accession>
<dbReference type="Proteomes" id="UP000029072">
    <property type="component" value="Unassembled WGS sequence"/>
</dbReference>
<dbReference type="RefSeq" id="WP_043167825.1">
    <property type="nucleotide sequence ID" value="NZ_JDUV01000040.1"/>
</dbReference>
<comment type="caution">
    <text evidence="1">The sequence shown here is derived from an EMBL/GenBank/DDBJ whole genome shotgun (WGS) entry which is preliminary data.</text>
</comment>
<evidence type="ECO:0000313" key="2">
    <source>
        <dbReference type="Proteomes" id="UP000029072"/>
    </source>
</evidence>
<gene>
    <name evidence="1" type="ORF">BCAL_0149</name>
</gene>
<proteinExistence type="predicted"/>
<dbReference type="OrthoDB" id="3238937at2"/>
<protein>
    <submittedName>
        <fullName evidence="1">Uncharacterized protein</fullName>
    </submittedName>
</protein>
<dbReference type="AlphaFoldDB" id="A0A087ACQ4"/>
<evidence type="ECO:0000313" key="1">
    <source>
        <dbReference type="EMBL" id="KFI56554.1"/>
    </source>
</evidence>
<organism evidence="1 2">
    <name type="scientific">Bifidobacterium callitrichos DSM 23973</name>
    <dbReference type="NCBI Taxonomy" id="1437609"/>
    <lineage>
        <taxon>Bacteria</taxon>
        <taxon>Bacillati</taxon>
        <taxon>Actinomycetota</taxon>
        <taxon>Actinomycetes</taxon>
        <taxon>Bifidobacteriales</taxon>
        <taxon>Bifidobacteriaceae</taxon>
        <taxon>Bifidobacterium</taxon>
    </lineage>
</organism>
<dbReference type="eggNOG" id="ENOG5032CR4">
    <property type="taxonomic scope" value="Bacteria"/>
</dbReference>
<sequence length="79" mass="8911">MPLTEEGVRIDANPVPLWARKAWTLPQAAQVFSLDYQGVRLAALKGDLDTFRPPNKHGDPGRRHVTEEAMLSWIKGMEE</sequence>
<reference evidence="1 2" key="1">
    <citation type="submission" date="2014-03" db="EMBL/GenBank/DDBJ databases">
        <title>Genomics of Bifidobacteria.</title>
        <authorList>
            <person name="Ventura M."/>
            <person name="Milani C."/>
            <person name="Lugli G.A."/>
        </authorList>
    </citation>
    <scope>NUCLEOTIDE SEQUENCE [LARGE SCALE GENOMIC DNA]</scope>
    <source>
        <strain evidence="1 2">DSM 23973</strain>
    </source>
</reference>
<dbReference type="EMBL" id="JGYS01000001">
    <property type="protein sequence ID" value="KFI56554.1"/>
    <property type="molecule type" value="Genomic_DNA"/>
</dbReference>